<organism evidence="1 2">
    <name type="scientific">Protomyces lactucae-debilis</name>
    <dbReference type="NCBI Taxonomy" id="2754530"/>
    <lineage>
        <taxon>Eukaryota</taxon>
        <taxon>Fungi</taxon>
        <taxon>Dikarya</taxon>
        <taxon>Ascomycota</taxon>
        <taxon>Taphrinomycotina</taxon>
        <taxon>Taphrinomycetes</taxon>
        <taxon>Taphrinales</taxon>
        <taxon>Protomycetaceae</taxon>
        <taxon>Protomyces</taxon>
    </lineage>
</organism>
<sequence length="350" mass="38710">MMSRRDPEEHLPATTLPDELQKCGGYCGRVLNDDDSHFCPSEQHTALYCSSPLTTPMSAEEVVITKQAFKALQGQLDHVKLHLGQTDARLQALTAQVELLNANILNLAGTVKSLQLAPGPTIAFTKAPAELLLLVFAGTEQVPMQLVLNDEYKLAIPTPLPFVWSTDSEVTQMQAAIEWLRALALPGVSVLDARTVRLHHVAPIPQAGGGTQLQKFEGRPDLMLVSYPQRYLELNYLLSGSGGRALIELKKNCFYHNPAVGERVPVPAHMDQARLQLVAANTTRIRPPHMLVILTDLTSAAFLKMEEGKDSWRFHLCHDPKDFIACMHLAMQEFERGEGPGIFYDFPVST</sequence>
<gene>
    <name evidence="1" type="ORF">BCR37DRAFT_40739</name>
</gene>
<evidence type="ECO:0000313" key="2">
    <source>
        <dbReference type="Proteomes" id="UP000193685"/>
    </source>
</evidence>
<dbReference type="GeneID" id="63788719"/>
<evidence type="ECO:0000313" key="1">
    <source>
        <dbReference type="EMBL" id="ORY81312.1"/>
    </source>
</evidence>
<name>A0A1Y2FBL7_PROLT</name>
<comment type="caution">
    <text evidence="1">The sequence shown here is derived from an EMBL/GenBank/DDBJ whole genome shotgun (WGS) entry which is preliminary data.</text>
</comment>
<dbReference type="EMBL" id="MCFI01000011">
    <property type="protein sequence ID" value="ORY81312.1"/>
    <property type="molecule type" value="Genomic_DNA"/>
</dbReference>
<proteinExistence type="predicted"/>
<dbReference type="AlphaFoldDB" id="A0A1Y2FBL7"/>
<reference evidence="1 2" key="1">
    <citation type="submission" date="2016-07" db="EMBL/GenBank/DDBJ databases">
        <title>Pervasive Adenine N6-methylation of Active Genes in Fungi.</title>
        <authorList>
            <consortium name="DOE Joint Genome Institute"/>
            <person name="Mondo S.J."/>
            <person name="Dannebaum R.O."/>
            <person name="Kuo R.C."/>
            <person name="Labutti K."/>
            <person name="Haridas S."/>
            <person name="Kuo A."/>
            <person name="Salamov A."/>
            <person name="Ahrendt S.R."/>
            <person name="Lipzen A."/>
            <person name="Sullivan W."/>
            <person name="Andreopoulos W.B."/>
            <person name="Clum A."/>
            <person name="Lindquist E."/>
            <person name="Daum C."/>
            <person name="Ramamoorthy G.K."/>
            <person name="Gryganskyi A."/>
            <person name="Culley D."/>
            <person name="Magnuson J.K."/>
            <person name="James T.Y."/>
            <person name="O'Malley M.A."/>
            <person name="Stajich J.E."/>
            <person name="Spatafora J.W."/>
            <person name="Visel A."/>
            <person name="Grigoriev I.V."/>
        </authorList>
    </citation>
    <scope>NUCLEOTIDE SEQUENCE [LARGE SCALE GENOMIC DNA]</scope>
    <source>
        <strain evidence="1 2">12-1054</strain>
    </source>
</reference>
<dbReference type="RefSeq" id="XP_040724688.1">
    <property type="nucleotide sequence ID" value="XM_040872120.1"/>
</dbReference>
<protein>
    <submittedName>
        <fullName evidence="1">Uncharacterized protein</fullName>
    </submittedName>
</protein>
<dbReference type="Proteomes" id="UP000193685">
    <property type="component" value="Unassembled WGS sequence"/>
</dbReference>
<accession>A0A1Y2FBL7</accession>
<keyword evidence="2" id="KW-1185">Reference proteome</keyword>